<name>A0A0A9G6F1_ARUDO</name>
<sequence>MEAYVSQELGVFHHAMERERSSFAGIIHFILAPVGWLGTKTHDIYLVYQFPYKFLQHYNCENQYMRTTAGKEQVVCSDAKVNI</sequence>
<evidence type="ECO:0000313" key="1">
    <source>
        <dbReference type="EMBL" id="JAE20630.1"/>
    </source>
</evidence>
<proteinExistence type="predicted"/>
<reference evidence="1" key="1">
    <citation type="submission" date="2014-09" db="EMBL/GenBank/DDBJ databases">
        <authorList>
            <person name="Magalhaes I.L.F."/>
            <person name="Oliveira U."/>
            <person name="Santos F.R."/>
            <person name="Vidigal T.H.D.A."/>
            <person name="Brescovit A.D."/>
            <person name="Santos A.J."/>
        </authorList>
    </citation>
    <scope>NUCLEOTIDE SEQUENCE</scope>
    <source>
        <tissue evidence="1">Shoot tissue taken approximately 20 cm above the soil surface</tissue>
    </source>
</reference>
<dbReference type="AlphaFoldDB" id="A0A0A9G6F1"/>
<protein>
    <submittedName>
        <fullName evidence="1">Uncharacterized protein</fullName>
    </submittedName>
</protein>
<accession>A0A0A9G6F1</accession>
<dbReference type="EMBL" id="GBRH01177266">
    <property type="protein sequence ID" value="JAE20630.1"/>
    <property type="molecule type" value="Transcribed_RNA"/>
</dbReference>
<reference evidence="1" key="2">
    <citation type="journal article" date="2015" name="Data Brief">
        <title>Shoot transcriptome of the giant reed, Arundo donax.</title>
        <authorList>
            <person name="Barrero R.A."/>
            <person name="Guerrero F.D."/>
            <person name="Moolhuijzen P."/>
            <person name="Goolsby J.A."/>
            <person name="Tidwell J."/>
            <person name="Bellgard S.E."/>
            <person name="Bellgard M.I."/>
        </authorList>
    </citation>
    <scope>NUCLEOTIDE SEQUENCE</scope>
    <source>
        <tissue evidence="1">Shoot tissue taken approximately 20 cm above the soil surface</tissue>
    </source>
</reference>
<organism evidence="1">
    <name type="scientific">Arundo donax</name>
    <name type="common">Giant reed</name>
    <name type="synonym">Donax arundinaceus</name>
    <dbReference type="NCBI Taxonomy" id="35708"/>
    <lineage>
        <taxon>Eukaryota</taxon>
        <taxon>Viridiplantae</taxon>
        <taxon>Streptophyta</taxon>
        <taxon>Embryophyta</taxon>
        <taxon>Tracheophyta</taxon>
        <taxon>Spermatophyta</taxon>
        <taxon>Magnoliopsida</taxon>
        <taxon>Liliopsida</taxon>
        <taxon>Poales</taxon>
        <taxon>Poaceae</taxon>
        <taxon>PACMAD clade</taxon>
        <taxon>Arundinoideae</taxon>
        <taxon>Arundineae</taxon>
        <taxon>Arundo</taxon>
    </lineage>
</organism>